<keyword evidence="3" id="KW-0732">Signal</keyword>
<gene>
    <name evidence="4" type="ORF">JF886_08800</name>
</gene>
<comment type="caution">
    <text evidence="4">The sequence shown here is derived from an EMBL/GenBank/DDBJ whole genome shotgun (WGS) entry which is preliminary data.</text>
</comment>
<feature type="chain" id="PRO_5036828426" evidence="3">
    <location>
        <begin position="40"/>
        <end position="218"/>
    </location>
</feature>
<dbReference type="PROSITE" id="PS51318">
    <property type="entry name" value="TAT"/>
    <property type="match status" value="1"/>
</dbReference>
<feature type="signal peptide" evidence="3">
    <location>
        <begin position="1"/>
        <end position="39"/>
    </location>
</feature>
<feature type="compositionally biased region" description="Pro residues" evidence="1">
    <location>
        <begin position="60"/>
        <end position="78"/>
    </location>
</feature>
<dbReference type="AlphaFoldDB" id="A0A934JTY1"/>
<feature type="region of interest" description="Disordered" evidence="1">
    <location>
        <begin position="59"/>
        <end position="167"/>
    </location>
</feature>
<organism evidence="4 5">
    <name type="scientific">Candidatus Aeolococcus gillhamiae</name>
    <dbReference type="NCBI Taxonomy" id="3127015"/>
    <lineage>
        <taxon>Bacteria</taxon>
        <taxon>Bacillati</taxon>
        <taxon>Candidatus Dormiibacterota</taxon>
        <taxon>Candidatus Dormibacteria</taxon>
        <taxon>Candidatus Aeolococcales</taxon>
        <taxon>Candidatus Aeolococcaceae</taxon>
        <taxon>Candidatus Aeolococcus</taxon>
    </lineage>
</organism>
<evidence type="ECO:0000313" key="5">
    <source>
        <dbReference type="Proteomes" id="UP000606991"/>
    </source>
</evidence>
<dbReference type="Proteomes" id="UP000606991">
    <property type="component" value="Unassembled WGS sequence"/>
</dbReference>
<evidence type="ECO:0000256" key="3">
    <source>
        <dbReference type="SAM" id="SignalP"/>
    </source>
</evidence>
<protein>
    <submittedName>
        <fullName evidence="4">Uncharacterized protein</fullName>
    </submittedName>
</protein>
<keyword evidence="2" id="KW-0472">Membrane</keyword>
<dbReference type="RefSeq" id="WP_337311593.1">
    <property type="nucleotide sequence ID" value="NZ_JAEKNS010000092.1"/>
</dbReference>
<keyword evidence="2" id="KW-0812">Transmembrane</keyword>
<reference evidence="4 5" key="1">
    <citation type="submission" date="2020-10" db="EMBL/GenBank/DDBJ databases">
        <title>Ca. Dormibacterota MAGs.</title>
        <authorList>
            <person name="Montgomery K."/>
        </authorList>
    </citation>
    <scope>NUCLEOTIDE SEQUENCE [LARGE SCALE GENOMIC DNA]</scope>
    <source>
        <strain evidence="4">SC8812_S17_18</strain>
    </source>
</reference>
<dbReference type="PROSITE" id="PS51450">
    <property type="entry name" value="LRR"/>
    <property type="match status" value="1"/>
</dbReference>
<evidence type="ECO:0000313" key="4">
    <source>
        <dbReference type="EMBL" id="MBJ7594942.1"/>
    </source>
</evidence>
<dbReference type="InterPro" id="IPR001611">
    <property type="entry name" value="Leu-rich_rpt"/>
</dbReference>
<proteinExistence type="predicted"/>
<evidence type="ECO:0000256" key="2">
    <source>
        <dbReference type="SAM" id="Phobius"/>
    </source>
</evidence>
<evidence type="ECO:0000256" key="1">
    <source>
        <dbReference type="SAM" id="MobiDB-lite"/>
    </source>
</evidence>
<dbReference type="InterPro" id="IPR006311">
    <property type="entry name" value="TAT_signal"/>
</dbReference>
<keyword evidence="2" id="KW-1133">Transmembrane helix</keyword>
<accession>A0A934JTY1</accession>
<name>A0A934JTY1_9BACT</name>
<feature type="compositionally biased region" description="Low complexity" evidence="1">
    <location>
        <begin position="147"/>
        <end position="157"/>
    </location>
</feature>
<dbReference type="EMBL" id="JAEKNS010000092">
    <property type="protein sequence ID" value="MBJ7594942.1"/>
    <property type="molecule type" value="Genomic_DNA"/>
</dbReference>
<feature type="compositionally biased region" description="Low complexity" evidence="1">
    <location>
        <begin position="94"/>
        <end position="139"/>
    </location>
</feature>
<sequence>MRRPRPHPLTGSVRRLLAAAVLGGLAAAVAATASGPASAADLNVTLNLGSNNLSGLPSLPSLPPLPGLPTATPTPPSTSPGLNSRGSVPPLCPPTTTCPSTPNNGTTGTTTGTTKTPGNTGSASRSAPTSSSSFVTASGVGVGGGAATSSAGTTLGSPEAAGLSMTGPPPVAELTPLAGISFGRAPYLWPLFLLLDLIAAGAVVVLVRRTWSATSGAD</sequence>
<feature type="transmembrane region" description="Helical" evidence="2">
    <location>
        <begin position="187"/>
        <end position="207"/>
    </location>
</feature>